<keyword evidence="1" id="KW-0472">Membrane</keyword>
<feature type="transmembrane region" description="Helical" evidence="1">
    <location>
        <begin position="259"/>
        <end position="276"/>
    </location>
</feature>
<keyword evidence="1" id="KW-0812">Transmembrane</keyword>
<feature type="transmembrane region" description="Helical" evidence="1">
    <location>
        <begin position="282"/>
        <end position="299"/>
    </location>
</feature>
<feature type="transmembrane region" description="Helical" evidence="1">
    <location>
        <begin position="232"/>
        <end position="252"/>
    </location>
</feature>
<feature type="transmembrane region" description="Helical" evidence="1">
    <location>
        <begin position="6"/>
        <end position="25"/>
    </location>
</feature>
<dbReference type="EMBL" id="MFLV01000005">
    <property type="protein sequence ID" value="OGG71938.1"/>
    <property type="molecule type" value="Genomic_DNA"/>
</dbReference>
<proteinExistence type="predicted"/>
<feature type="transmembrane region" description="Helical" evidence="1">
    <location>
        <begin position="209"/>
        <end position="226"/>
    </location>
</feature>
<sequence>MNYILLTVQTVIFLWSAFLVGEMILRRFTPAAFSPTWRYGVSTLLGLGLWSLVGTALALLGLFNANILRGLLLLVFVVSWPQVRRIPLEWRPTVSRLRTAFFHLSPLKAIIALWLLIAFIFIFMPITGFDAQRYHLPIIKDIIAQESFTFSEAIYNYAYLPVGGEILYAIPSAIFGNLSDPYIFQLLQFALFLILLALIYGFLRTRTRFAFLALVGVLAAMSLMDFEREVFHGGYIDVVMFTFAIGSFLVLLDHVERRGSIRSSVVLISAFLLGIALTIKYLAFSFAIFNAALLLILVWRERAQVLQALRICALYGGMVFLVAGFWYLKNFFTFGDPFYPMLSHAEFAPTLGWWIADRTLLNMFVFPIFRYGRWFFDDTESSSHVVTLAYFFSMYFFAAFFAVRRIRISFAEIVLFIAVNANFWAFFFISHQNRYLLGSVILMPVLLALWADRFYGQVLDGIALRWHATAKKVVMALVIVFFLTTLGGFVHYFQYKFWYVIGRDTKAEYIENIGGL</sequence>
<gene>
    <name evidence="2" type="ORF">A3A35_02480</name>
</gene>
<keyword evidence="1" id="KW-1133">Transmembrane helix</keyword>
<reference evidence="2 3" key="1">
    <citation type="journal article" date="2016" name="Nat. Commun.">
        <title>Thousands of microbial genomes shed light on interconnected biogeochemical processes in an aquifer system.</title>
        <authorList>
            <person name="Anantharaman K."/>
            <person name="Brown C.T."/>
            <person name="Hug L.A."/>
            <person name="Sharon I."/>
            <person name="Castelle C.J."/>
            <person name="Probst A.J."/>
            <person name="Thomas B.C."/>
            <person name="Singh A."/>
            <person name="Wilkins M.J."/>
            <person name="Karaoz U."/>
            <person name="Brodie E.L."/>
            <person name="Williams K.H."/>
            <person name="Hubbard S.S."/>
            <person name="Banfield J.F."/>
        </authorList>
    </citation>
    <scope>NUCLEOTIDE SEQUENCE [LARGE SCALE GENOMIC DNA]</scope>
</reference>
<evidence type="ECO:0000313" key="2">
    <source>
        <dbReference type="EMBL" id="OGG71938.1"/>
    </source>
</evidence>
<feature type="transmembrane region" description="Helical" evidence="1">
    <location>
        <begin position="182"/>
        <end position="202"/>
    </location>
</feature>
<accession>A0A1F6EE58</accession>
<evidence type="ECO:0000313" key="3">
    <source>
        <dbReference type="Proteomes" id="UP000179115"/>
    </source>
</evidence>
<comment type="caution">
    <text evidence="2">The sequence shown here is derived from an EMBL/GenBank/DDBJ whole genome shotgun (WGS) entry which is preliminary data.</text>
</comment>
<feature type="transmembrane region" description="Helical" evidence="1">
    <location>
        <begin position="384"/>
        <end position="403"/>
    </location>
</feature>
<feature type="transmembrane region" description="Helical" evidence="1">
    <location>
        <begin position="37"/>
        <end position="60"/>
    </location>
</feature>
<feature type="transmembrane region" description="Helical" evidence="1">
    <location>
        <begin position="311"/>
        <end position="328"/>
    </location>
</feature>
<feature type="transmembrane region" description="Helical" evidence="1">
    <location>
        <begin position="66"/>
        <end position="83"/>
    </location>
</feature>
<evidence type="ECO:0008006" key="4">
    <source>
        <dbReference type="Google" id="ProtNLM"/>
    </source>
</evidence>
<feature type="transmembrane region" description="Helical" evidence="1">
    <location>
        <begin position="473"/>
        <end position="493"/>
    </location>
</feature>
<dbReference type="AlphaFoldDB" id="A0A1F6EE58"/>
<name>A0A1F6EE58_9BACT</name>
<organism evidence="2 3">
    <name type="scientific">Candidatus Kaiserbacteria bacterium RIFCSPLOWO2_01_FULL_51_21</name>
    <dbReference type="NCBI Taxonomy" id="1798508"/>
    <lineage>
        <taxon>Bacteria</taxon>
        <taxon>Candidatus Kaiseribacteriota</taxon>
    </lineage>
</organism>
<feature type="transmembrane region" description="Helical" evidence="1">
    <location>
        <begin position="104"/>
        <end position="126"/>
    </location>
</feature>
<dbReference type="STRING" id="1798508.A3A35_02480"/>
<evidence type="ECO:0000256" key="1">
    <source>
        <dbReference type="SAM" id="Phobius"/>
    </source>
</evidence>
<protein>
    <recommendedName>
        <fullName evidence="4">Glycosyltransferase RgtA/B/C/D-like domain-containing protein</fullName>
    </recommendedName>
</protein>
<dbReference type="Proteomes" id="UP000179115">
    <property type="component" value="Unassembled WGS sequence"/>
</dbReference>
<feature type="transmembrane region" description="Helical" evidence="1">
    <location>
        <begin position="435"/>
        <end position="452"/>
    </location>
</feature>
<feature type="transmembrane region" description="Helical" evidence="1">
    <location>
        <begin position="410"/>
        <end position="429"/>
    </location>
</feature>